<dbReference type="AlphaFoldDB" id="A0A9D1LH46"/>
<name>A0A9D1LH46_9BACT</name>
<feature type="transmembrane region" description="Helical" evidence="1">
    <location>
        <begin position="385"/>
        <end position="407"/>
    </location>
</feature>
<dbReference type="InterPro" id="IPR032333">
    <property type="entry name" value="DUF4857"/>
</dbReference>
<keyword evidence="1" id="KW-0472">Membrane</keyword>
<reference evidence="2" key="1">
    <citation type="submission" date="2020-10" db="EMBL/GenBank/DDBJ databases">
        <authorList>
            <person name="Gilroy R."/>
        </authorList>
    </citation>
    <scope>NUCLEOTIDE SEQUENCE</scope>
    <source>
        <strain evidence="2">17073</strain>
    </source>
</reference>
<evidence type="ECO:0000256" key="1">
    <source>
        <dbReference type="SAM" id="Phobius"/>
    </source>
</evidence>
<dbReference type="Pfam" id="PF16149">
    <property type="entry name" value="DUF4857"/>
    <property type="match status" value="1"/>
</dbReference>
<accession>A0A9D1LH46</accession>
<protein>
    <submittedName>
        <fullName evidence="2">DUF4857 domain-containing protein</fullName>
    </submittedName>
</protein>
<keyword evidence="1" id="KW-1133">Transmembrane helix</keyword>
<evidence type="ECO:0000313" key="3">
    <source>
        <dbReference type="Proteomes" id="UP000824076"/>
    </source>
</evidence>
<feature type="transmembrane region" description="Helical" evidence="1">
    <location>
        <begin position="360"/>
        <end position="378"/>
    </location>
</feature>
<organism evidence="2 3">
    <name type="scientific">Candidatus Limisoma intestinavium</name>
    <dbReference type="NCBI Taxonomy" id="2840856"/>
    <lineage>
        <taxon>Bacteria</taxon>
        <taxon>Pseudomonadati</taxon>
        <taxon>Bacteroidota</taxon>
        <taxon>Bacteroidia</taxon>
        <taxon>Bacteroidales</taxon>
        <taxon>Candidatus Limisoma</taxon>
    </lineage>
</organism>
<gene>
    <name evidence="2" type="ORF">IAD18_06725</name>
</gene>
<comment type="caution">
    <text evidence="2">The sequence shown here is derived from an EMBL/GenBank/DDBJ whole genome shotgun (WGS) entry which is preliminary data.</text>
</comment>
<reference evidence="2" key="2">
    <citation type="journal article" date="2021" name="PeerJ">
        <title>Extensive microbial diversity within the chicken gut microbiome revealed by metagenomics and culture.</title>
        <authorList>
            <person name="Gilroy R."/>
            <person name="Ravi A."/>
            <person name="Getino M."/>
            <person name="Pursley I."/>
            <person name="Horton D.L."/>
            <person name="Alikhan N.F."/>
            <person name="Baker D."/>
            <person name="Gharbi K."/>
            <person name="Hall N."/>
            <person name="Watson M."/>
            <person name="Adriaenssens E.M."/>
            <person name="Foster-Nyarko E."/>
            <person name="Jarju S."/>
            <person name="Secka A."/>
            <person name="Antonio M."/>
            <person name="Oren A."/>
            <person name="Chaudhuri R.R."/>
            <person name="La Ragione R."/>
            <person name="Hildebrand F."/>
            <person name="Pallen M.J."/>
        </authorList>
    </citation>
    <scope>NUCLEOTIDE SEQUENCE</scope>
    <source>
        <strain evidence="2">17073</strain>
    </source>
</reference>
<keyword evidence="1" id="KW-0812">Transmembrane</keyword>
<proteinExistence type="predicted"/>
<evidence type="ECO:0000313" key="2">
    <source>
        <dbReference type="EMBL" id="HIU39340.1"/>
    </source>
</evidence>
<dbReference type="Proteomes" id="UP000824076">
    <property type="component" value="Unassembled WGS sequence"/>
</dbReference>
<dbReference type="PROSITE" id="PS51257">
    <property type="entry name" value="PROKAR_LIPOPROTEIN"/>
    <property type="match status" value="1"/>
</dbReference>
<sequence length="410" mass="46961">MKKTSQLFLILLSACVLAWFLPWIAQFAFPSASSSALVSYSPLCNRFILSESDKEHGQTIYEIERQGKQGKKLSKTERDSLLPQIYYTVLSGKDLLPDSVCGKAISPKILKENSWVFMMNPRDVNKVAADVSLIMESMPARLELEDPTVVFRMTSDGMEFVDMATNQVLEKRSNRFTNMMKESGFAFPAIAMSANITARKPYDEGYLMVDSEHRLFHVKMQVGRPYVRRVSSADSVCVEKVFVTENPDRRFLGIVTDDKHQAYMLESSTYILHKLPFKWNPEKERMLIMANLFNWVASVKRADNTDYYAIDNQTLSLLDSYRVENKPTGYERAASYIFPFSLSLTSSNDQYVYPRIAFNGWQFIWLHAVLVLIALWHWRGSRRKAIIVGCATLIGGIYVFIPCLLFINSK</sequence>
<dbReference type="EMBL" id="DVMS01000189">
    <property type="protein sequence ID" value="HIU39340.1"/>
    <property type="molecule type" value="Genomic_DNA"/>
</dbReference>